<feature type="chain" id="PRO_5042018835" description="pectinesterase" evidence="6">
    <location>
        <begin position="21"/>
        <end position="303"/>
    </location>
</feature>
<reference evidence="8" key="1">
    <citation type="submission" date="2022-07" db="EMBL/GenBank/DDBJ databases">
        <title>Genome Sequence of Physisporinus lineatus.</title>
        <authorList>
            <person name="Buettner E."/>
        </authorList>
    </citation>
    <scope>NUCLEOTIDE SEQUENCE</scope>
    <source>
        <strain evidence="8">VT162</strain>
    </source>
</reference>
<feature type="signal peptide" evidence="6">
    <location>
        <begin position="1"/>
        <end position="20"/>
    </location>
</feature>
<protein>
    <recommendedName>
        <fullName evidence="3">pectinesterase</fullName>
        <ecNumber evidence="3">3.1.1.11</ecNumber>
    </recommendedName>
</protein>
<keyword evidence="4" id="KW-0378">Hydrolase</keyword>
<name>A0AAD5YG77_9APHY</name>
<evidence type="ECO:0000313" key="8">
    <source>
        <dbReference type="EMBL" id="KAJ3483671.1"/>
    </source>
</evidence>
<gene>
    <name evidence="8" type="ORF">NLI96_g6152</name>
</gene>
<dbReference type="InterPro" id="IPR011050">
    <property type="entry name" value="Pectin_lyase_fold/virulence"/>
</dbReference>
<proteinExistence type="inferred from homology"/>
<dbReference type="PANTHER" id="PTHR31321">
    <property type="entry name" value="ACYL-COA THIOESTER HYDROLASE YBHC-RELATED"/>
    <property type="match status" value="1"/>
</dbReference>
<comment type="pathway">
    <text evidence="1">Glycan metabolism; pectin degradation; 2-dehydro-3-deoxy-D-gluconate from pectin: step 1/5.</text>
</comment>
<dbReference type="SUPFAM" id="SSF51126">
    <property type="entry name" value="Pectin lyase-like"/>
    <property type="match status" value="1"/>
</dbReference>
<evidence type="ECO:0000259" key="7">
    <source>
        <dbReference type="Pfam" id="PF01095"/>
    </source>
</evidence>
<dbReference type="InterPro" id="IPR012334">
    <property type="entry name" value="Pectin_lyas_fold"/>
</dbReference>
<keyword evidence="6" id="KW-0732">Signal</keyword>
<dbReference type="EC" id="3.1.1.11" evidence="3"/>
<feature type="domain" description="Pectinesterase catalytic" evidence="7">
    <location>
        <begin position="192"/>
        <end position="272"/>
    </location>
</feature>
<dbReference type="GO" id="GO:0030599">
    <property type="term" value="F:pectinesterase activity"/>
    <property type="evidence" value="ECO:0007669"/>
    <property type="project" value="UniProtKB-EC"/>
</dbReference>
<dbReference type="InterPro" id="IPR000070">
    <property type="entry name" value="Pectinesterase_cat"/>
</dbReference>
<dbReference type="Proteomes" id="UP001212997">
    <property type="component" value="Unassembled WGS sequence"/>
</dbReference>
<comment type="caution">
    <text evidence="8">The sequence shown here is derived from an EMBL/GenBank/DDBJ whole genome shotgun (WGS) entry which is preliminary data.</text>
</comment>
<dbReference type="EMBL" id="JANAWD010000219">
    <property type="protein sequence ID" value="KAJ3483671.1"/>
    <property type="molecule type" value="Genomic_DNA"/>
</dbReference>
<comment type="similarity">
    <text evidence="2">Belongs to the pectinesterase family.</text>
</comment>
<keyword evidence="9" id="KW-1185">Reference proteome</keyword>
<evidence type="ECO:0000313" key="9">
    <source>
        <dbReference type="Proteomes" id="UP001212997"/>
    </source>
</evidence>
<dbReference type="GO" id="GO:0045490">
    <property type="term" value="P:pectin catabolic process"/>
    <property type="evidence" value="ECO:0007669"/>
    <property type="project" value="TreeGrafter"/>
</dbReference>
<dbReference type="AlphaFoldDB" id="A0AAD5YG77"/>
<keyword evidence="5" id="KW-0063">Aspartyl esterase</keyword>
<evidence type="ECO:0000256" key="5">
    <source>
        <dbReference type="ARBA" id="ARBA00023085"/>
    </source>
</evidence>
<dbReference type="PANTHER" id="PTHR31321:SF127">
    <property type="entry name" value="PECTINESTERASE"/>
    <property type="match status" value="1"/>
</dbReference>
<dbReference type="GO" id="GO:0042545">
    <property type="term" value="P:cell wall modification"/>
    <property type="evidence" value="ECO:0007669"/>
    <property type="project" value="InterPro"/>
</dbReference>
<organism evidence="8 9">
    <name type="scientific">Meripilus lineatus</name>
    <dbReference type="NCBI Taxonomy" id="2056292"/>
    <lineage>
        <taxon>Eukaryota</taxon>
        <taxon>Fungi</taxon>
        <taxon>Dikarya</taxon>
        <taxon>Basidiomycota</taxon>
        <taxon>Agaricomycotina</taxon>
        <taxon>Agaricomycetes</taxon>
        <taxon>Polyporales</taxon>
        <taxon>Meripilaceae</taxon>
        <taxon>Meripilus</taxon>
    </lineage>
</organism>
<evidence type="ECO:0000256" key="3">
    <source>
        <dbReference type="ARBA" id="ARBA00013229"/>
    </source>
</evidence>
<evidence type="ECO:0000256" key="6">
    <source>
        <dbReference type="SAM" id="SignalP"/>
    </source>
</evidence>
<sequence length="303" mass="31806">MLFSLIVSCVLSLLPLSVSGLSSPPSGSITIGPGGKYATISSALADTSSSVYFIFAGTFKEQVTITRSNIKIFGQTNVPKSYTGNTVTITNSIPASTAGSNDASGTSQAIALSVQDGQFGAYGLKLTGFQWGHTPGKRRGVSVHLLGASLSRPHGVVYTTVNTTVTVGSRGPLTLMAPPDIRDEGITVSNGWITASGRSSNDANWYVINSSTVQGTGTVFLGRPWREFARVLFQNTYLHSNVPPAGWSPWNSTSPTNNVVFAEFNNTGPGAVGPRASFSTQLKSPTSINTVLGSTSWIDSQFL</sequence>
<evidence type="ECO:0000256" key="2">
    <source>
        <dbReference type="ARBA" id="ARBA00008891"/>
    </source>
</evidence>
<evidence type="ECO:0000256" key="4">
    <source>
        <dbReference type="ARBA" id="ARBA00022801"/>
    </source>
</evidence>
<evidence type="ECO:0000256" key="1">
    <source>
        <dbReference type="ARBA" id="ARBA00005184"/>
    </source>
</evidence>
<dbReference type="Pfam" id="PF01095">
    <property type="entry name" value="Pectinesterase"/>
    <property type="match status" value="1"/>
</dbReference>
<dbReference type="Gene3D" id="2.160.20.10">
    <property type="entry name" value="Single-stranded right-handed beta-helix, Pectin lyase-like"/>
    <property type="match status" value="2"/>
</dbReference>
<accession>A0AAD5YG77</accession>